<evidence type="ECO:0000313" key="10">
    <source>
        <dbReference type="Proteomes" id="UP000230750"/>
    </source>
</evidence>
<comment type="subcellular location">
    <subcellularLocation>
        <location evidence="1">Membrane</location>
        <topology evidence="1">Multi-pass membrane protein</topology>
    </subcellularLocation>
</comment>
<evidence type="ECO:0000313" key="9">
    <source>
        <dbReference type="EMBL" id="PIK43869.1"/>
    </source>
</evidence>
<dbReference type="PANTHER" id="PTHR24089">
    <property type="entry name" value="SOLUTE CARRIER FAMILY 25"/>
    <property type="match status" value="1"/>
</dbReference>
<gene>
    <name evidence="9" type="ORF">BSL78_19288</name>
</gene>
<evidence type="ECO:0000256" key="8">
    <source>
        <dbReference type="RuleBase" id="RU000488"/>
    </source>
</evidence>
<dbReference type="Proteomes" id="UP000230750">
    <property type="component" value="Unassembled WGS sequence"/>
</dbReference>
<dbReference type="GO" id="GO:0055085">
    <property type="term" value="P:transmembrane transport"/>
    <property type="evidence" value="ECO:0007669"/>
    <property type="project" value="InterPro"/>
</dbReference>
<sequence length="98" mass="10949">DSTWRPIITNLLSGALAGAVAKTTIAPLDRTKILFQTSDMKFSVRQVVSVLNNVYQKEGILALWRGNSATMVRIIPYAALQYSTHEQYKKLLKPNNAQ</sequence>
<organism evidence="9 10">
    <name type="scientific">Stichopus japonicus</name>
    <name type="common">Sea cucumber</name>
    <dbReference type="NCBI Taxonomy" id="307972"/>
    <lineage>
        <taxon>Eukaryota</taxon>
        <taxon>Metazoa</taxon>
        <taxon>Echinodermata</taxon>
        <taxon>Eleutherozoa</taxon>
        <taxon>Echinozoa</taxon>
        <taxon>Holothuroidea</taxon>
        <taxon>Aspidochirotacea</taxon>
        <taxon>Aspidochirotida</taxon>
        <taxon>Stichopodidae</taxon>
        <taxon>Apostichopus</taxon>
    </lineage>
</organism>
<evidence type="ECO:0000256" key="4">
    <source>
        <dbReference type="ARBA" id="ARBA00022692"/>
    </source>
</evidence>
<dbReference type="InterPro" id="IPR018108">
    <property type="entry name" value="MCP_transmembrane"/>
</dbReference>
<dbReference type="InterPro" id="IPR023395">
    <property type="entry name" value="MCP_dom_sf"/>
</dbReference>
<evidence type="ECO:0000256" key="6">
    <source>
        <dbReference type="ARBA" id="ARBA00023136"/>
    </source>
</evidence>
<keyword evidence="3 8" id="KW-0813">Transport</keyword>
<dbReference type="AlphaFoldDB" id="A0A2G8K7E8"/>
<reference evidence="9 10" key="1">
    <citation type="journal article" date="2017" name="PLoS Biol.">
        <title>The sea cucumber genome provides insights into morphological evolution and visceral regeneration.</title>
        <authorList>
            <person name="Zhang X."/>
            <person name="Sun L."/>
            <person name="Yuan J."/>
            <person name="Sun Y."/>
            <person name="Gao Y."/>
            <person name="Zhang L."/>
            <person name="Li S."/>
            <person name="Dai H."/>
            <person name="Hamel J.F."/>
            <person name="Liu C."/>
            <person name="Yu Y."/>
            <person name="Liu S."/>
            <person name="Lin W."/>
            <person name="Guo K."/>
            <person name="Jin S."/>
            <person name="Xu P."/>
            <person name="Storey K.B."/>
            <person name="Huan P."/>
            <person name="Zhang T."/>
            <person name="Zhou Y."/>
            <person name="Zhang J."/>
            <person name="Lin C."/>
            <person name="Li X."/>
            <person name="Xing L."/>
            <person name="Huo D."/>
            <person name="Sun M."/>
            <person name="Wang L."/>
            <person name="Mercier A."/>
            <person name="Li F."/>
            <person name="Yang H."/>
            <person name="Xiang J."/>
        </authorList>
    </citation>
    <scope>NUCLEOTIDE SEQUENCE [LARGE SCALE GENOMIC DNA]</scope>
    <source>
        <strain evidence="9">Shaxun</strain>
        <tissue evidence="9">Muscle</tissue>
    </source>
</reference>
<evidence type="ECO:0000256" key="5">
    <source>
        <dbReference type="ARBA" id="ARBA00022737"/>
    </source>
</evidence>
<keyword evidence="10" id="KW-1185">Reference proteome</keyword>
<dbReference type="PRINTS" id="PR00926">
    <property type="entry name" value="MITOCARRIER"/>
</dbReference>
<evidence type="ECO:0000256" key="7">
    <source>
        <dbReference type="PROSITE-ProRule" id="PRU00282"/>
    </source>
</evidence>
<dbReference type="Gene3D" id="1.50.40.10">
    <property type="entry name" value="Mitochondrial carrier domain"/>
    <property type="match status" value="1"/>
</dbReference>
<accession>A0A2G8K7E8</accession>
<name>A0A2G8K7E8_STIJA</name>
<feature type="non-terminal residue" evidence="9">
    <location>
        <position position="1"/>
    </location>
</feature>
<feature type="repeat" description="Solcar" evidence="7">
    <location>
        <begin position="5"/>
        <end position="91"/>
    </location>
</feature>
<dbReference type="PROSITE" id="PS50920">
    <property type="entry name" value="SOLCAR"/>
    <property type="match status" value="1"/>
</dbReference>
<evidence type="ECO:0000256" key="3">
    <source>
        <dbReference type="ARBA" id="ARBA00022448"/>
    </source>
</evidence>
<dbReference type="OrthoDB" id="270584at2759"/>
<evidence type="ECO:0000256" key="1">
    <source>
        <dbReference type="ARBA" id="ARBA00004141"/>
    </source>
</evidence>
<comment type="similarity">
    <text evidence="2 8">Belongs to the mitochondrial carrier (TC 2.A.29) family.</text>
</comment>
<dbReference type="SUPFAM" id="SSF103506">
    <property type="entry name" value="Mitochondrial carrier"/>
    <property type="match status" value="1"/>
</dbReference>
<comment type="caution">
    <text evidence="9">The sequence shown here is derived from an EMBL/GenBank/DDBJ whole genome shotgun (WGS) entry which is preliminary data.</text>
</comment>
<dbReference type="STRING" id="307972.A0A2G8K7E8"/>
<keyword evidence="6 7" id="KW-0472">Membrane</keyword>
<dbReference type="GO" id="GO:0016020">
    <property type="term" value="C:membrane"/>
    <property type="evidence" value="ECO:0007669"/>
    <property type="project" value="UniProtKB-SubCell"/>
</dbReference>
<dbReference type="EMBL" id="MRZV01000818">
    <property type="protein sequence ID" value="PIK43869.1"/>
    <property type="molecule type" value="Genomic_DNA"/>
</dbReference>
<keyword evidence="5" id="KW-0677">Repeat</keyword>
<dbReference type="Pfam" id="PF00153">
    <property type="entry name" value="Mito_carr"/>
    <property type="match status" value="1"/>
</dbReference>
<protein>
    <submittedName>
        <fullName evidence="9">Putative mitochondrial coenzyme A transporter SLC25A42 isoform X2</fullName>
    </submittedName>
</protein>
<keyword evidence="4 7" id="KW-0812">Transmembrane</keyword>
<proteinExistence type="inferred from homology"/>
<evidence type="ECO:0000256" key="2">
    <source>
        <dbReference type="ARBA" id="ARBA00006375"/>
    </source>
</evidence>
<dbReference type="InterPro" id="IPR002067">
    <property type="entry name" value="MCP"/>
</dbReference>